<dbReference type="Gene3D" id="2.130.10.10">
    <property type="entry name" value="YVTN repeat-like/Quinoprotein amine dehydrogenase"/>
    <property type="match status" value="3"/>
</dbReference>
<keyword evidence="4" id="KW-0812">Transmembrane</keyword>
<dbReference type="eggNOG" id="COG3292">
    <property type="taxonomic scope" value="Bacteria"/>
</dbReference>
<dbReference type="PROSITE" id="PS50109">
    <property type="entry name" value="HIS_KIN"/>
    <property type="match status" value="1"/>
</dbReference>
<dbReference type="InterPro" id="IPR036097">
    <property type="entry name" value="HisK_dim/P_sf"/>
</dbReference>
<dbReference type="SUPFAM" id="SSF63829">
    <property type="entry name" value="Calcium-dependent phosphotriesterase"/>
    <property type="match status" value="1"/>
</dbReference>
<sequence length="1157" mass="136032" precursor="true">MLIFGKSKIMKRHLSFIYWLIFSCIFCFAQKIQAQDYDLAYQHITTENGLSNNFVTTIIQDKKGFIWLGTQEGLNKYDGYSFKIYKSDSEKKYYLNSNHITFLAEGISDNSIWIGTTTGLSKLHIHSDTIENISFFDKKRINYISIDNQKIVWVATDKGLFKKENEKWIDISLTSNLNQNYSFIDEKYINGTKKQVLVITELINPDKHTLFWREKDNESWQKIVTTRYNLQYIEKNGTIWTSYKKEQVKNGDTQVNKKNIKIDSIYFDKSKLIRMTTPFLAFQDKIENNKANNIWFFDSRGIALVDLTTKKFRHWYYWKYFAESVDQYTVEMIFRDTSKNYWICTQGMGVFLFSDYTLSNFRTYKYRKGFENSLSNPSTRAIYQDSKTKTTWIGTYNHKHNIDIFLGDSLKKTLHINDYTHLIKEDPYHTNILWFATSAGIRKIDKNKFEVLETYEMDKNLLHDILPLNDTTLWIAGNDNLHHFNPTTKKFISYSHLNKITYLHNDKKNDIWIGSKDKGIGFLANTEKFNSQTAHNTEIIYYNPNKNLKNQTCYVKNILESSTELAIFWIATTTGLYKFDSKKRQFLEHYTEKEGLPNNVIYAILEDDEGNLWGSTNHGIFKFNPKTKNFTNFDKQDGLQENEFNTFSYFKSKDGELFFGGINGVNAFFPKNMKKNEFVPPLYLTCFEKLGKKVDFEKPISEIKQISLNKEDAQMLTFRFAALNFYQSSKNKYAYKLEPIQKEWIQLGVKNELTLSNLAAGNYTLHIKGSNNHGVWNKKGIKINIKIIPPFWQTLWFKTLVLFAFLAGSYFYYHYKVRETKQRAIFLENQVEERTHEILVQTEELQITNEKLKELDDFKEKTTNMLVHDLKNPLGTIIFEAKNNIPIRKASQRMMNLLMALLDSQKIQSPQFELNLKRTNFDAILNNVIEEIEVFLIEKEIQIIYEEKHFFYLEIDKDLIQRVLVNLLTNAIKYSSKRSYIKISVQENNSHFAQITVTDTGKGIPKNQLDSIFDSYKQVNAQKVGNIASTGLGLSFCKLAVEAHSEQSKIWVDSIPNQETNFHFIVPLLEIKQHTEQTMNNKTQNIIPTYQFSETELNYLLPFIRELKELEVYQATQIRSILNSLDDESTIITEWKNEIQEIIYRVDEEKYQKLLII</sequence>
<dbReference type="InterPro" id="IPR015943">
    <property type="entry name" value="WD40/YVTN_repeat-like_dom_sf"/>
</dbReference>
<dbReference type="InterPro" id="IPR011110">
    <property type="entry name" value="Reg_prop"/>
</dbReference>
<evidence type="ECO:0000313" key="6">
    <source>
        <dbReference type="EMBL" id="AFM03754.1"/>
    </source>
</evidence>
<name>I4AIG9_BERLS</name>
<dbReference type="PANTHER" id="PTHR43547:SF2">
    <property type="entry name" value="HYBRID SIGNAL TRANSDUCTION HISTIDINE KINASE C"/>
    <property type="match status" value="1"/>
</dbReference>
<dbReference type="eggNOG" id="COG2205">
    <property type="taxonomic scope" value="Bacteria"/>
</dbReference>
<evidence type="ECO:0000313" key="7">
    <source>
        <dbReference type="Proteomes" id="UP000006054"/>
    </source>
</evidence>
<dbReference type="EMBL" id="CP003345">
    <property type="protein sequence ID" value="AFM03754.1"/>
    <property type="molecule type" value="Genomic_DNA"/>
</dbReference>
<gene>
    <name evidence="6" type="ordered locus">Fleli_1322</name>
</gene>
<dbReference type="SUPFAM" id="SSF47384">
    <property type="entry name" value="Homodimeric domain of signal transducing histidine kinase"/>
    <property type="match status" value="1"/>
</dbReference>
<comment type="catalytic activity">
    <reaction evidence="1">
        <text>ATP + protein L-histidine = ADP + protein N-phospho-L-histidine.</text>
        <dbReference type="EC" id="2.7.13.3"/>
    </reaction>
</comment>
<dbReference type="Pfam" id="PF02518">
    <property type="entry name" value="HATPase_c"/>
    <property type="match status" value="1"/>
</dbReference>
<keyword evidence="6" id="KW-0418">Kinase</keyword>
<evidence type="ECO:0000256" key="3">
    <source>
        <dbReference type="ARBA" id="ARBA00022553"/>
    </source>
</evidence>
<evidence type="ECO:0000259" key="5">
    <source>
        <dbReference type="PROSITE" id="PS50109"/>
    </source>
</evidence>
<dbReference type="Gene3D" id="3.30.565.10">
    <property type="entry name" value="Histidine kinase-like ATPase, C-terminal domain"/>
    <property type="match status" value="1"/>
</dbReference>
<keyword evidence="3" id="KW-0597">Phosphoprotein</keyword>
<dbReference type="PROSITE" id="PS51257">
    <property type="entry name" value="PROKAR_LIPOPROTEIN"/>
    <property type="match status" value="1"/>
</dbReference>
<dbReference type="STRING" id="880071.Fleli_1322"/>
<dbReference type="AlphaFoldDB" id="I4AIG9"/>
<protein>
    <recommendedName>
        <fullName evidence="2">histidine kinase</fullName>
        <ecNumber evidence="2">2.7.13.3</ecNumber>
    </recommendedName>
</protein>
<dbReference type="KEGG" id="fli:Fleli_1322"/>
<dbReference type="InterPro" id="IPR011123">
    <property type="entry name" value="Y_Y_Y"/>
</dbReference>
<evidence type="ECO:0000256" key="4">
    <source>
        <dbReference type="SAM" id="Phobius"/>
    </source>
</evidence>
<dbReference type="Proteomes" id="UP000006054">
    <property type="component" value="Chromosome"/>
</dbReference>
<evidence type="ECO:0000256" key="2">
    <source>
        <dbReference type="ARBA" id="ARBA00012438"/>
    </source>
</evidence>
<dbReference type="Pfam" id="PF07494">
    <property type="entry name" value="Reg_prop"/>
    <property type="match status" value="2"/>
</dbReference>
<proteinExistence type="predicted"/>
<keyword evidence="6" id="KW-0808">Transferase</keyword>
<dbReference type="EC" id="2.7.13.3" evidence="2"/>
<dbReference type="PANTHER" id="PTHR43547">
    <property type="entry name" value="TWO-COMPONENT HISTIDINE KINASE"/>
    <property type="match status" value="1"/>
</dbReference>
<dbReference type="PRINTS" id="PR00344">
    <property type="entry name" value="BCTRLSENSOR"/>
</dbReference>
<accession>I4AIG9</accession>
<reference evidence="7" key="1">
    <citation type="submission" date="2012-06" db="EMBL/GenBank/DDBJ databases">
        <title>The complete genome of Flexibacter litoralis DSM 6794.</title>
        <authorList>
            <person name="Lucas S."/>
            <person name="Copeland A."/>
            <person name="Lapidus A."/>
            <person name="Glavina del Rio T."/>
            <person name="Dalin E."/>
            <person name="Tice H."/>
            <person name="Bruce D."/>
            <person name="Goodwin L."/>
            <person name="Pitluck S."/>
            <person name="Peters L."/>
            <person name="Ovchinnikova G."/>
            <person name="Lu M."/>
            <person name="Kyrpides N."/>
            <person name="Mavromatis K."/>
            <person name="Ivanova N."/>
            <person name="Brettin T."/>
            <person name="Detter J.C."/>
            <person name="Han C."/>
            <person name="Larimer F."/>
            <person name="Land M."/>
            <person name="Hauser L."/>
            <person name="Markowitz V."/>
            <person name="Cheng J.-F."/>
            <person name="Hugenholtz P."/>
            <person name="Woyke T."/>
            <person name="Wu D."/>
            <person name="Spring S."/>
            <person name="Lang E."/>
            <person name="Kopitz M."/>
            <person name="Brambilla E."/>
            <person name="Klenk H.-P."/>
            <person name="Eisen J.A."/>
        </authorList>
    </citation>
    <scope>NUCLEOTIDE SEQUENCE [LARGE SCALE GENOMIC DNA]</scope>
    <source>
        <strain evidence="7">ATCC 23117 / DSM 6794 / NBRC 15988 / NCIMB 1366 / Sio-4</strain>
    </source>
</reference>
<dbReference type="SMART" id="SM00387">
    <property type="entry name" value="HATPase_c"/>
    <property type="match status" value="1"/>
</dbReference>
<dbReference type="InterPro" id="IPR013783">
    <property type="entry name" value="Ig-like_fold"/>
</dbReference>
<dbReference type="GO" id="GO:0000155">
    <property type="term" value="F:phosphorelay sensor kinase activity"/>
    <property type="evidence" value="ECO:0007669"/>
    <property type="project" value="InterPro"/>
</dbReference>
<keyword evidence="4" id="KW-0472">Membrane</keyword>
<keyword evidence="4" id="KW-1133">Transmembrane helix</keyword>
<dbReference type="InterPro" id="IPR005467">
    <property type="entry name" value="His_kinase_dom"/>
</dbReference>
<feature type="domain" description="Histidine kinase" evidence="5">
    <location>
        <begin position="865"/>
        <end position="1070"/>
    </location>
</feature>
<dbReference type="InterPro" id="IPR003594">
    <property type="entry name" value="HATPase_dom"/>
</dbReference>
<feature type="transmembrane region" description="Helical" evidence="4">
    <location>
        <begin position="795"/>
        <end position="813"/>
    </location>
</feature>
<dbReference type="SUPFAM" id="SSF55874">
    <property type="entry name" value="ATPase domain of HSP90 chaperone/DNA topoisomerase II/histidine kinase"/>
    <property type="match status" value="1"/>
</dbReference>
<organism evidence="6 7">
    <name type="scientific">Bernardetia litoralis (strain ATCC 23117 / DSM 6794 / NBRC 15988 / NCIMB 1366 / Fx l1 / Sio-4)</name>
    <name type="common">Flexibacter litoralis</name>
    <dbReference type="NCBI Taxonomy" id="880071"/>
    <lineage>
        <taxon>Bacteria</taxon>
        <taxon>Pseudomonadati</taxon>
        <taxon>Bacteroidota</taxon>
        <taxon>Cytophagia</taxon>
        <taxon>Cytophagales</taxon>
        <taxon>Bernardetiaceae</taxon>
        <taxon>Bernardetia</taxon>
    </lineage>
</organism>
<dbReference type="Gene3D" id="2.60.40.10">
    <property type="entry name" value="Immunoglobulins"/>
    <property type="match status" value="1"/>
</dbReference>
<dbReference type="HOGENOM" id="CLU_000445_28_2_10"/>
<dbReference type="InterPro" id="IPR036890">
    <property type="entry name" value="HATPase_C_sf"/>
</dbReference>
<dbReference type="InterPro" id="IPR004358">
    <property type="entry name" value="Sig_transdc_His_kin-like_C"/>
</dbReference>
<keyword evidence="7" id="KW-1185">Reference proteome</keyword>
<evidence type="ECO:0000256" key="1">
    <source>
        <dbReference type="ARBA" id="ARBA00000085"/>
    </source>
</evidence>
<dbReference type="Pfam" id="PF07495">
    <property type="entry name" value="Y_Y_Y"/>
    <property type="match status" value="1"/>
</dbReference>